<protein>
    <submittedName>
        <fullName evidence="2">Uncharacterized protein</fullName>
    </submittedName>
</protein>
<proteinExistence type="evidence at transcript level"/>
<organism evidence="2">
    <name type="scientific">Populus trichocarpa</name>
    <name type="common">Western balsam poplar</name>
    <name type="synonym">Populus balsamifera subsp. trichocarpa</name>
    <dbReference type="NCBI Taxonomy" id="3694"/>
    <lineage>
        <taxon>Eukaryota</taxon>
        <taxon>Viridiplantae</taxon>
        <taxon>Streptophyta</taxon>
        <taxon>Embryophyta</taxon>
        <taxon>Tracheophyta</taxon>
        <taxon>Spermatophyta</taxon>
        <taxon>Magnoliopsida</taxon>
        <taxon>eudicotyledons</taxon>
        <taxon>Gunneridae</taxon>
        <taxon>Pentapetalae</taxon>
        <taxon>rosids</taxon>
        <taxon>fabids</taxon>
        <taxon>Malpighiales</taxon>
        <taxon>Salicaceae</taxon>
        <taxon>Saliceae</taxon>
        <taxon>Populus</taxon>
    </lineage>
</organism>
<dbReference type="AlphaFoldDB" id="A9PI06"/>
<sequence length="51" mass="6126">MMCFYCIGWPLPPPPHRTFFLVYNDLFQWVCGFSCCNCVILFWWAPLPVHE</sequence>
<keyword evidence="1" id="KW-0472">Membrane</keyword>
<name>A9PI06_POPTR</name>
<keyword evidence="1" id="KW-1133">Transmembrane helix</keyword>
<dbReference type="EMBL" id="EF148016">
    <property type="protein sequence ID" value="ABK96009.1"/>
    <property type="molecule type" value="mRNA"/>
</dbReference>
<evidence type="ECO:0000313" key="2">
    <source>
        <dbReference type="EMBL" id="ABK96009.1"/>
    </source>
</evidence>
<keyword evidence="1" id="KW-0812">Transmembrane</keyword>
<accession>A9PI06</accession>
<feature type="transmembrane region" description="Helical" evidence="1">
    <location>
        <begin position="26"/>
        <end position="45"/>
    </location>
</feature>
<evidence type="ECO:0000256" key="1">
    <source>
        <dbReference type="SAM" id="Phobius"/>
    </source>
</evidence>
<reference evidence="2" key="1">
    <citation type="journal article" date="2008" name="BMC Genomics">
        <title>Analysis of 4,664 high-quality sequence-finished poplar full-length cDNA clones and their utility for the discovery of genes responding to insect feeding.</title>
        <authorList>
            <person name="Ralph S.G."/>
            <person name="Chun H.J."/>
            <person name="Cooper D."/>
            <person name="Kirkpatrick R."/>
            <person name="Kolosova N."/>
            <person name="Gunter L."/>
            <person name="Tuskan G.A."/>
            <person name="Douglas C.J."/>
            <person name="Holt R.A."/>
            <person name="Jones S.J."/>
            <person name="Marra M.A."/>
            <person name="Bohlmann J."/>
        </authorList>
    </citation>
    <scope>NUCLEOTIDE SEQUENCE</scope>
    <source>
        <tissue evidence="2">Young and mature leaves</tissue>
    </source>
</reference>